<dbReference type="InterPro" id="IPR051398">
    <property type="entry name" value="Polysacch_Deacetylase"/>
</dbReference>
<evidence type="ECO:0000256" key="2">
    <source>
        <dbReference type="ARBA" id="ARBA00022729"/>
    </source>
</evidence>
<dbReference type="GO" id="GO:0005975">
    <property type="term" value="P:carbohydrate metabolic process"/>
    <property type="evidence" value="ECO:0007669"/>
    <property type="project" value="InterPro"/>
</dbReference>
<dbReference type="GO" id="GO:0016810">
    <property type="term" value="F:hydrolase activity, acting on carbon-nitrogen (but not peptide) bonds"/>
    <property type="evidence" value="ECO:0007669"/>
    <property type="project" value="InterPro"/>
</dbReference>
<protein>
    <recommendedName>
        <fullName evidence="3">NodB homology domain-containing protein</fullName>
    </recommendedName>
</protein>
<dbReference type="PANTHER" id="PTHR34216:SF3">
    <property type="entry name" value="POLY-BETA-1,6-N-ACETYL-D-GLUCOSAMINE N-DEACETYLASE"/>
    <property type="match status" value="1"/>
</dbReference>
<dbReference type="SUPFAM" id="SSF88713">
    <property type="entry name" value="Glycoside hydrolase/deacetylase"/>
    <property type="match status" value="1"/>
</dbReference>
<dbReference type="EMBL" id="DSUH01000155">
    <property type="protein sequence ID" value="HGU32538.1"/>
    <property type="molecule type" value="Genomic_DNA"/>
</dbReference>
<evidence type="ECO:0000313" key="4">
    <source>
        <dbReference type="EMBL" id="HGU32538.1"/>
    </source>
</evidence>
<gene>
    <name evidence="4" type="ORF">ENS29_06755</name>
</gene>
<dbReference type="PANTHER" id="PTHR34216">
    <property type="match status" value="1"/>
</dbReference>
<evidence type="ECO:0000259" key="3">
    <source>
        <dbReference type="Pfam" id="PF01522"/>
    </source>
</evidence>
<reference evidence="4" key="1">
    <citation type="journal article" date="2020" name="mSystems">
        <title>Genome- and Community-Level Interaction Insights into Carbon Utilization and Element Cycling Functions of Hydrothermarchaeota in Hydrothermal Sediment.</title>
        <authorList>
            <person name="Zhou Z."/>
            <person name="Liu Y."/>
            <person name="Xu W."/>
            <person name="Pan J."/>
            <person name="Luo Z.H."/>
            <person name="Li M."/>
        </authorList>
    </citation>
    <scope>NUCLEOTIDE SEQUENCE [LARGE SCALE GENOMIC DNA]</scope>
    <source>
        <strain evidence="4">SpSt-477</strain>
    </source>
</reference>
<dbReference type="InterPro" id="IPR002509">
    <property type="entry name" value="NODB_dom"/>
</dbReference>
<dbReference type="Gene3D" id="3.20.20.370">
    <property type="entry name" value="Glycoside hydrolase/deacetylase"/>
    <property type="match status" value="1"/>
</dbReference>
<organism evidence="4">
    <name type="scientific">Desulfatirhabdium butyrativorans</name>
    <dbReference type="NCBI Taxonomy" id="340467"/>
    <lineage>
        <taxon>Bacteria</taxon>
        <taxon>Pseudomonadati</taxon>
        <taxon>Thermodesulfobacteriota</taxon>
        <taxon>Desulfobacteria</taxon>
        <taxon>Desulfobacterales</taxon>
        <taxon>Desulfatirhabdiaceae</taxon>
        <taxon>Desulfatirhabdium</taxon>
    </lineage>
</organism>
<dbReference type="Pfam" id="PF01522">
    <property type="entry name" value="Polysacc_deac_1"/>
    <property type="match status" value="1"/>
</dbReference>
<comment type="subcellular location">
    <subcellularLocation>
        <location evidence="1">Secreted</location>
    </subcellularLocation>
</comment>
<dbReference type="InterPro" id="IPR011330">
    <property type="entry name" value="Glyco_hydro/deAcase_b/a-brl"/>
</dbReference>
<comment type="caution">
    <text evidence="4">The sequence shown here is derived from an EMBL/GenBank/DDBJ whole genome shotgun (WGS) entry which is preliminary data.</text>
</comment>
<proteinExistence type="predicted"/>
<evidence type="ECO:0000256" key="1">
    <source>
        <dbReference type="ARBA" id="ARBA00004613"/>
    </source>
</evidence>
<dbReference type="GO" id="GO:0005576">
    <property type="term" value="C:extracellular region"/>
    <property type="evidence" value="ECO:0007669"/>
    <property type="project" value="UniProtKB-SubCell"/>
</dbReference>
<keyword evidence="2" id="KW-0732">Signal</keyword>
<name>A0A7C4RSQ5_9BACT</name>
<dbReference type="AlphaFoldDB" id="A0A7C4RSQ5"/>
<feature type="domain" description="NodB homology" evidence="3">
    <location>
        <begin position="102"/>
        <end position="180"/>
    </location>
</feature>
<sequence length="393" mass="45362">MAHRSVGSDRDGRREKPTMIAKLKRLLQEAPIEMNRVLRGWYPDFVTSSRASALGRQVPVFMFHSDPKEVVAEQLAYLADNGYRSLRLSEFMAFLSGELDLKTPSVVLSWDDGDRSWFCDVYPLLKRFGFSGTGFVVTSRIVEKASSGEGSGWLSWEEVRQMDAEGVMDIHSHAHLHNRVFVTDRLVDFFRPEMDINPLHLDLPWVSQDGRLRMIDSPGAPLFDTASALSDLPMFLDNEQVRTVCIDWTTQNSRSMPAGDIGRRLRYVYREASSRFGKGRFESLAEQRQRIACDLAESRKTLADRLGKRSDFLCLPYGEGGRTVVETAMQQQWQGMFWVCRPDRRTNRPGDSPWFIPRLKNDYIFRLPGRGRKSLPEIWSAKWRRRMARNHIY</sequence>
<accession>A0A7C4RSQ5</accession>